<protein>
    <submittedName>
        <fullName evidence="2">YqcC family protein</fullName>
    </submittedName>
</protein>
<accession>A0A7T4QZ97</accession>
<organism evidence="2 3">
    <name type="scientific">Spongiibacter nanhainus</name>
    <dbReference type="NCBI Taxonomy" id="2794344"/>
    <lineage>
        <taxon>Bacteria</taxon>
        <taxon>Pseudomonadati</taxon>
        <taxon>Pseudomonadota</taxon>
        <taxon>Gammaproteobacteria</taxon>
        <taxon>Cellvibrionales</taxon>
        <taxon>Spongiibacteraceae</taxon>
        <taxon>Spongiibacter</taxon>
    </lineage>
</organism>
<keyword evidence="3" id="KW-1185">Reference proteome</keyword>
<evidence type="ECO:0000259" key="1">
    <source>
        <dbReference type="Pfam" id="PF04287"/>
    </source>
</evidence>
<dbReference type="PIRSF" id="PIRSF006257">
    <property type="entry name" value="UCP006257"/>
    <property type="match status" value="1"/>
</dbReference>
<dbReference type="EMBL" id="CP066167">
    <property type="protein sequence ID" value="QQD17402.1"/>
    <property type="molecule type" value="Genomic_DNA"/>
</dbReference>
<dbReference type="Gene3D" id="1.20.1440.40">
    <property type="entry name" value="YqcC-like"/>
    <property type="match status" value="1"/>
</dbReference>
<dbReference type="Pfam" id="PF04287">
    <property type="entry name" value="DUF446"/>
    <property type="match status" value="1"/>
</dbReference>
<dbReference type="InterPro" id="IPR007384">
    <property type="entry name" value="UCP006257"/>
</dbReference>
<dbReference type="InterPro" id="IPR023376">
    <property type="entry name" value="YqcC-like_dom"/>
</dbReference>
<evidence type="ECO:0000313" key="3">
    <source>
        <dbReference type="Proteomes" id="UP000596063"/>
    </source>
</evidence>
<gene>
    <name evidence="2" type="ORF">I6N98_13650</name>
</gene>
<sequence>MSRYHDVAALLIDIEAELRQLGHWQSEAPPEEALRSEQPFAMDTLEFYQWLQFIFIPRVSFLIEQRERLPGECAIAPMAEEYYRGRRLPVAGLLQALEAVDELLSQD</sequence>
<reference evidence="2 3" key="1">
    <citation type="submission" date="2020-12" db="EMBL/GenBank/DDBJ databases">
        <authorList>
            <person name="Shan Y."/>
        </authorList>
    </citation>
    <scope>NUCLEOTIDE SEQUENCE [LARGE SCALE GENOMIC DNA]</scope>
    <source>
        <strain evidence="3">csc3.9</strain>
    </source>
</reference>
<dbReference type="Proteomes" id="UP000596063">
    <property type="component" value="Chromosome"/>
</dbReference>
<dbReference type="AlphaFoldDB" id="A0A7T4QZ97"/>
<dbReference type="PANTHER" id="PTHR39586:SF1">
    <property type="entry name" value="CYTOPLASMIC PROTEIN"/>
    <property type="match status" value="1"/>
</dbReference>
<name>A0A7T4QZ97_9GAMM</name>
<dbReference type="KEGG" id="snan:I6N98_13650"/>
<proteinExistence type="predicted"/>
<dbReference type="GO" id="GO:0044010">
    <property type="term" value="P:single-species biofilm formation"/>
    <property type="evidence" value="ECO:0007669"/>
    <property type="project" value="TreeGrafter"/>
</dbReference>
<dbReference type="InterPro" id="IPR036814">
    <property type="entry name" value="YqcC-like_sf"/>
</dbReference>
<evidence type="ECO:0000313" key="2">
    <source>
        <dbReference type="EMBL" id="QQD17402.1"/>
    </source>
</evidence>
<dbReference type="SUPFAM" id="SSF158452">
    <property type="entry name" value="YqcC-like"/>
    <property type="match status" value="1"/>
</dbReference>
<dbReference type="RefSeq" id="WP_198568903.1">
    <property type="nucleotide sequence ID" value="NZ_CP066167.1"/>
</dbReference>
<dbReference type="PANTHER" id="PTHR39586">
    <property type="entry name" value="CYTOPLASMIC PROTEIN-RELATED"/>
    <property type="match status" value="1"/>
</dbReference>
<feature type="domain" description="YqcC-like" evidence="1">
    <location>
        <begin position="7"/>
        <end position="103"/>
    </location>
</feature>